<dbReference type="EMBL" id="BGPR01004901">
    <property type="protein sequence ID" value="GBN04620.1"/>
    <property type="molecule type" value="Genomic_DNA"/>
</dbReference>
<name>A0A4Y2KRH5_ARAVE</name>
<gene>
    <name evidence="1" type="ORF">AVEN_9607_1</name>
</gene>
<evidence type="ECO:0000313" key="1">
    <source>
        <dbReference type="EMBL" id="GBN04620.1"/>
    </source>
</evidence>
<sequence>MKSVVPSKGAVLHGCVYLEFDVLMIAERRFFRDFPIGNLTNNFLCAEREVITAFGGVAGKDWSCIRTIIDEKIIGNDELLNGCSLESTSLQPQRVL</sequence>
<keyword evidence="2" id="KW-1185">Reference proteome</keyword>
<reference evidence="1 2" key="1">
    <citation type="journal article" date="2019" name="Sci. Rep.">
        <title>Orb-weaving spider Araneus ventricosus genome elucidates the spidroin gene catalogue.</title>
        <authorList>
            <person name="Kono N."/>
            <person name="Nakamura H."/>
            <person name="Ohtoshi R."/>
            <person name="Moran D.A.P."/>
            <person name="Shinohara A."/>
            <person name="Yoshida Y."/>
            <person name="Fujiwara M."/>
            <person name="Mori M."/>
            <person name="Tomita M."/>
            <person name="Arakawa K."/>
        </authorList>
    </citation>
    <scope>NUCLEOTIDE SEQUENCE [LARGE SCALE GENOMIC DNA]</scope>
</reference>
<organism evidence="1 2">
    <name type="scientific">Araneus ventricosus</name>
    <name type="common">Orbweaver spider</name>
    <name type="synonym">Epeira ventricosa</name>
    <dbReference type="NCBI Taxonomy" id="182803"/>
    <lineage>
        <taxon>Eukaryota</taxon>
        <taxon>Metazoa</taxon>
        <taxon>Ecdysozoa</taxon>
        <taxon>Arthropoda</taxon>
        <taxon>Chelicerata</taxon>
        <taxon>Arachnida</taxon>
        <taxon>Araneae</taxon>
        <taxon>Araneomorphae</taxon>
        <taxon>Entelegynae</taxon>
        <taxon>Araneoidea</taxon>
        <taxon>Araneidae</taxon>
        <taxon>Araneus</taxon>
    </lineage>
</organism>
<accession>A0A4Y2KRH5</accession>
<dbReference type="AlphaFoldDB" id="A0A4Y2KRH5"/>
<dbReference type="Proteomes" id="UP000499080">
    <property type="component" value="Unassembled WGS sequence"/>
</dbReference>
<protein>
    <submittedName>
        <fullName evidence="1">Uncharacterized protein</fullName>
    </submittedName>
</protein>
<evidence type="ECO:0000313" key="2">
    <source>
        <dbReference type="Proteomes" id="UP000499080"/>
    </source>
</evidence>
<comment type="caution">
    <text evidence="1">The sequence shown here is derived from an EMBL/GenBank/DDBJ whole genome shotgun (WGS) entry which is preliminary data.</text>
</comment>
<proteinExistence type="predicted"/>